<organism evidence="1 2">
    <name type="scientific">Setaria viridis</name>
    <name type="common">Green bristlegrass</name>
    <name type="synonym">Setaria italica subsp. viridis</name>
    <dbReference type="NCBI Taxonomy" id="4556"/>
    <lineage>
        <taxon>Eukaryota</taxon>
        <taxon>Viridiplantae</taxon>
        <taxon>Streptophyta</taxon>
        <taxon>Embryophyta</taxon>
        <taxon>Tracheophyta</taxon>
        <taxon>Spermatophyta</taxon>
        <taxon>Magnoliopsida</taxon>
        <taxon>Liliopsida</taxon>
        <taxon>Poales</taxon>
        <taxon>Poaceae</taxon>
        <taxon>PACMAD clade</taxon>
        <taxon>Panicoideae</taxon>
        <taxon>Panicodae</taxon>
        <taxon>Paniceae</taxon>
        <taxon>Cenchrinae</taxon>
        <taxon>Setaria</taxon>
    </lineage>
</organism>
<keyword evidence="2" id="KW-1185">Reference proteome</keyword>
<sequence length="127" mass="13700">MFLRHIIAEGVLAVIPITPLLGGIDVLDAVKGEYGNVCKHPLNNGCTKRLIGFMVQGKRGVWLKILKDEGDLVPIAIKGVFGARVGGAGHVWQGSFVELVERSCFFGVECCQTSPKVAITSSNRCIY</sequence>
<dbReference type="Gramene" id="TKW37151">
    <property type="protein sequence ID" value="TKW37151"/>
    <property type="gene ID" value="SEVIR_1G030950v2"/>
</dbReference>
<reference evidence="1" key="1">
    <citation type="submission" date="2019-03" db="EMBL/GenBank/DDBJ databases">
        <title>WGS assembly of Setaria viridis.</title>
        <authorList>
            <person name="Huang P."/>
            <person name="Jenkins J."/>
            <person name="Grimwood J."/>
            <person name="Barry K."/>
            <person name="Healey A."/>
            <person name="Mamidi S."/>
            <person name="Sreedasyam A."/>
            <person name="Shu S."/>
            <person name="Feldman M."/>
            <person name="Wu J."/>
            <person name="Yu Y."/>
            <person name="Chen C."/>
            <person name="Johnson J."/>
            <person name="Rokhsar D."/>
            <person name="Baxter I."/>
            <person name="Schmutz J."/>
            <person name="Brutnell T."/>
            <person name="Kellogg E."/>
        </authorList>
    </citation>
    <scope>NUCLEOTIDE SEQUENCE [LARGE SCALE GENOMIC DNA]</scope>
</reference>
<dbReference type="Proteomes" id="UP000298652">
    <property type="component" value="Chromosome 1"/>
</dbReference>
<accession>A0A4U6W456</accession>
<dbReference type="EMBL" id="CM016552">
    <property type="protein sequence ID" value="TKW37151.1"/>
    <property type="molecule type" value="Genomic_DNA"/>
</dbReference>
<evidence type="ECO:0000313" key="2">
    <source>
        <dbReference type="Proteomes" id="UP000298652"/>
    </source>
</evidence>
<proteinExistence type="predicted"/>
<dbReference type="AlphaFoldDB" id="A0A4U6W456"/>
<name>A0A4U6W456_SETVI</name>
<protein>
    <submittedName>
        <fullName evidence="1">Uncharacterized protein</fullName>
    </submittedName>
</protein>
<dbReference type="OMA" id="EYGNVCK"/>
<evidence type="ECO:0000313" key="1">
    <source>
        <dbReference type="EMBL" id="TKW37151.1"/>
    </source>
</evidence>
<gene>
    <name evidence="1" type="ORF">SEVIR_1G030950v2</name>
</gene>